<accession>A0ACC0VYF8</accession>
<gene>
    <name evidence="1" type="ORF">PsorP6_009091</name>
</gene>
<reference evidence="1 2" key="1">
    <citation type="journal article" date="2022" name="bioRxiv">
        <title>The genome of the oomycete Peronosclerospora sorghi, a cosmopolitan pathogen of maize and sorghum, is inflated with dispersed pseudogenes.</title>
        <authorList>
            <person name="Fletcher K."/>
            <person name="Martin F."/>
            <person name="Isakeit T."/>
            <person name="Cavanaugh K."/>
            <person name="Magill C."/>
            <person name="Michelmore R."/>
        </authorList>
    </citation>
    <scope>NUCLEOTIDE SEQUENCE [LARGE SCALE GENOMIC DNA]</scope>
    <source>
        <strain evidence="1">P6</strain>
    </source>
</reference>
<protein>
    <submittedName>
        <fullName evidence="1">Uncharacterized protein</fullName>
    </submittedName>
</protein>
<dbReference type="EMBL" id="CM047584">
    <property type="protein sequence ID" value="KAI9911527.1"/>
    <property type="molecule type" value="Genomic_DNA"/>
</dbReference>
<sequence>MPPKRQGFSLETKVAMLEYNKQSPAVTHEQPALKFSIASRNNVTYILSKKEKYTKAAKEDTEENLNIQRKRSRDTSFPDV</sequence>
<comment type="caution">
    <text evidence="1">The sequence shown here is derived from an EMBL/GenBank/DDBJ whole genome shotgun (WGS) entry which is preliminary data.</text>
</comment>
<name>A0ACC0VYF8_9STRA</name>
<organism evidence="1 2">
    <name type="scientific">Peronosclerospora sorghi</name>
    <dbReference type="NCBI Taxonomy" id="230839"/>
    <lineage>
        <taxon>Eukaryota</taxon>
        <taxon>Sar</taxon>
        <taxon>Stramenopiles</taxon>
        <taxon>Oomycota</taxon>
        <taxon>Peronosporomycetes</taxon>
        <taxon>Peronosporales</taxon>
        <taxon>Peronosporaceae</taxon>
        <taxon>Peronosclerospora</taxon>
    </lineage>
</organism>
<keyword evidence="2" id="KW-1185">Reference proteome</keyword>
<proteinExistence type="predicted"/>
<dbReference type="Proteomes" id="UP001163321">
    <property type="component" value="Chromosome 5"/>
</dbReference>
<evidence type="ECO:0000313" key="2">
    <source>
        <dbReference type="Proteomes" id="UP001163321"/>
    </source>
</evidence>
<evidence type="ECO:0000313" key="1">
    <source>
        <dbReference type="EMBL" id="KAI9911527.1"/>
    </source>
</evidence>